<reference evidence="1 2" key="1">
    <citation type="submission" date="2019-04" db="EMBL/GenBank/DDBJ databases">
        <title>Bacillus sediminilitoris sp. nov., isolated from a tidal flat sediment on the East China Sea.</title>
        <authorList>
            <person name="Wei Y."/>
            <person name="Mao H."/>
            <person name="Fang J."/>
        </authorList>
    </citation>
    <scope>NUCLEOTIDE SEQUENCE [LARGE SCALE GENOMIC DNA]</scope>
    <source>
        <strain evidence="1 2">DSL-17</strain>
    </source>
</reference>
<comment type="caution">
    <text evidence="1">The sequence shown here is derived from an EMBL/GenBank/DDBJ whole genome shotgun (WGS) entry which is preliminary data.</text>
</comment>
<sequence length="74" mass="8741">MLPVSDDKGNTKYVFLFMSYFNKEEKYQVDTYFYLGEFDKKNLWFIPDSLEPQLLDYGKFKFSGPSGFVDPVTN</sequence>
<keyword evidence="1" id="KW-0378">Hydrolase</keyword>
<gene>
    <name evidence="1" type="ORF">E6W99_02785</name>
</gene>
<dbReference type="Gene3D" id="2.115.10.20">
    <property type="entry name" value="Glycosyl hydrolase domain, family 43"/>
    <property type="match status" value="1"/>
</dbReference>
<proteinExistence type="predicted"/>
<dbReference type="AlphaFoldDB" id="A0A4S4C571"/>
<evidence type="ECO:0000313" key="1">
    <source>
        <dbReference type="EMBL" id="THF82374.1"/>
    </source>
</evidence>
<protein>
    <submittedName>
        <fullName evidence="1">Glycoside hydrolase family 32 protein</fullName>
    </submittedName>
</protein>
<dbReference type="GO" id="GO:0016787">
    <property type="term" value="F:hydrolase activity"/>
    <property type="evidence" value="ECO:0007669"/>
    <property type="project" value="UniProtKB-KW"/>
</dbReference>
<dbReference type="EMBL" id="SSNT01000002">
    <property type="protein sequence ID" value="THF82374.1"/>
    <property type="molecule type" value="Genomic_DNA"/>
</dbReference>
<organism evidence="1 2">
    <name type="scientific">Metabacillus sediminilitoris</name>
    <dbReference type="NCBI Taxonomy" id="2567941"/>
    <lineage>
        <taxon>Bacteria</taxon>
        <taxon>Bacillati</taxon>
        <taxon>Bacillota</taxon>
        <taxon>Bacilli</taxon>
        <taxon>Bacillales</taxon>
        <taxon>Bacillaceae</taxon>
        <taxon>Metabacillus</taxon>
    </lineage>
</organism>
<dbReference type="OrthoDB" id="9759709at2"/>
<name>A0A4S4C571_9BACI</name>
<dbReference type="Proteomes" id="UP000310334">
    <property type="component" value="Unassembled WGS sequence"/>
</dbReference>
<keyword evidence="2" id="KW-1185">Reference proteome</keyword>
<evidence type="ECO:0000313" key="2">
    <source>
        <dbReference type="Proteomes" id="UP000310334"/>
    </source>
</evidence>
<dbReference type="InterPro" id="IPR023296">
    <property type="entry name" value="Glyco_hydro_beta-prop_sf"/>
</dbReference>
<accession>A0A4S4C571</accession>